<dbReference type="Proteomes" id="UP000759131">
    <property type="component" value="Unassembled WGS sequence"/>
</dbReference>
<keyword evidence="2" id="KW-1185">Reference proteome</keyword>
<dbReference type="AlphaFoldDB" id="A0A7R9KMN9"/>
<reference evidence="1" key="1">
    <citation type="submission" date="2020-11" db="EMBL/GenBank/DDBJ databases">
        <authorList>
            <person name="Tran Van P."/>
        </authorList>
    </citation>
    <scope>NUCLEOTIDE SEQUENCE</scope>
</reference>
<evidence type="ECO:0000313" key="2">
    <source>
        <dbReference type="Proteomes" id="UP000759131"/>
    </source>
</evidence>
<protein>
    <submittedName>
        <fullName evidence="1">Uncharacterized protein</fullName>
    </submittedName>
</protein>
<dbReference type="EMBL" id="CAJPIZ010002691">
    <property type="protein sequence ID" value="CAG2105374.1"/>
    <property type="molecule type" value="Genomic_DNA"/>
</dbReference>
<dbReference type="EMBL" id="OC857266">
    <property type="protein sequence ID" value="CAD7624944.1"/>
    <property type="molecule type" value="Genomic_DNA"/>
</dbReference>
<feature type="non-terminal residue" evidence="1">
    <location>
        <position position="1"/>
    </location>
</feature>
<proteinExistence type="predicted"/>
<sequence length="71" mass="7816">MEITFETNDKVLLLSTDGSAFGQTVVDTIGAKVNKNNLFIKDINNLSASDKDFDVILSSVQQIEDKILVQL</sequence>
<accession>A0A7R9KMN9</accession>
<gene>
    <name evidence="1" type="ORF">OSB1V03_LOCUS5382</name>
</gene>
<organism evidence="1">
    <name type="scientific">Medioppia subpectinata</name>
    <dbReference type="NCBI Taxonomy" id="1979941"/>
    <lineage>
        <taxon>Eukaryota</taxon>
        <taxon>Metazoa</taxon>
        <taxon>Ecdysozoa</taxon>
        <taxon>Arthropoda</taxon>
        <taxon>Chelicerata</taxon>
        <taxon>Arachnida</taxon>
        <taxon>Acari</taxon>
        <taxon>Acariformes</taxon>
        <taxon>Sarcoptiformes</taxon>
        <taxon>Oribatida</taxon>
        <taxon>Brachypylina</taxon>
        <taxon>Oppioidea</taxon>
        <taxon>Oppiidae</taxon>
        <taxon>Medioppia</taxon>
    </lineage>
</organism>
<dbReference type="OrthoDB" id="311633at2759"/>
<evidence type="ECO:0000313" key="1">
    <source>
        <dbReference type="EMBL" id="CAD7624944.1"/>
    </source>
</evidence>
<name>A0A7R9KMN9_9ACAR</name>